<evidence type="ECO:0000256" key="3">
    <source>
        <dbReference type="ARBA" id="ARBA00022989"/>
    </source>
</evidence>
<dbReference type="PRINTS" id="PR01821">
    <property type="entry name" value="DAPIT"/>
</dbReference>
<protein>
    <submittedName>
        <fullName evidence="7">CLUMA_CG000644, isoform A</fullName>
    </submittedName>
</protein>
<organism evidence="7 8">
    <name type="scientific">Clunio marinus</name>
    <dbReference type="NCBI Taxonomy" id="568069"/>
    <lineage>
        <taxon>Eukaryota</taxon>
        <taxon>Metazoa</taxon>
        <taxon>Ecdysozoa</taxon>
        <taxon>Arthropoda</taxon>
        <taxon>Hexapoda</taxon>
        <taxon>Insecta</taxon>
        <taxon>Pterygota</taxon>
        <taxon>Neoptera</taxon>
        <taxon>Endopterygota</taxon>
        <taxon>Diptera</taxon>
        <taxon>Nematocera</taxon>
        <taxon>Chironomoidea</taxon>
        <taxon>Chironomidae</taxon>
        <taxon>Clunio</taxon>
    </lineage>
</organism>
<gene>
    <name evidence="7" type="primary">putative AGAP004790-PA</name>
    <name evidence="7" type="ORF">CLUMA_CG000644</name>
</gene>
<dbReference type="Proteomes" id="UP000183832">
    <property type="component" value="Unassembled WGS sequence"/>
</dbReference>
<keyword evidence="4" id="KW-0496">Mitochondrion</keyword>
<dbReference type="STRING" id="568069.A0A1J1HFL5"/>
<proteinExistence type="predicted"/>
<dbReference type="InterPro" id="IPR009125">
    <property type="entry name" value="ATPMK"/>
</dbReference>
<dbReference type="PANTHER" id="PTHR34038:SF1">
    <property type="entry name" value="ATP SYNTHASE MEMBRANE SUBUNIT K, MITOCHONDRIAL"/>
    <property type="match status" value="1"/>
</dbReference>
<evidence type="ECO:0000313" key="7">
    <source>
        <dbReference type="EMBL" id="CRK86813.1"/>
    </source>
</evidence>
<dbReference type="GO" id="GO:0031966">
    <property type="term" value="C:mitochondrial membrane"/>
    <property type="evidence" value="ECO:0007669"/>
    <property type="project" value="UniProtKB-SubCell"/>
</dbReference>
<feature type="transmembrane region" description="Helical" evidence="6">
    <location>
        <begin position="30"/>
        <end position="47"/>
    </location>
</feature>
<evidence type="ECO:0000256" key="2">
    <source>
        <dbReference type="ARBA" id="ARBA00022692"/>
    </source>
</evidence>
<accession>A0A1J1HFL5</accession>
<evidence type="ECO:0000313" key="8">
    <source>
        <dbReference type="Proteomes" id="UP000183832"/>
    </source>
</evidence>
<dbReference type="PANTHER" id="PTHR34038">
    <property type="entry name" value="ATP SYNTHASE MEMBRANE SUBUNIT DAPIT, MITOCHONDRIAL"/>
    <property type="match status" value="1"/>
</dbReference>
<evidence type="ECO:0000256" key="1">
    <source>
        <dbReference type="ARBA" id="ARBA00004304"/>
    </source>
</evidence>
<keyword evidence="5 6" id="KW-0472">Membrane</keyword>
<reference evidence="7 8" key="1">
    <citation type="submission" date="2015-04" db="EMBL/GenBank/DDBJ databases">
        <authorList>
            <person name="Syromyatnikov M.Y."/>
            <person name="Popov V.N."/>
        </authorList>
    </citation>
    <scope>NUCLEOTIDE SEQUENCE [LARGE SCALE GENOMIC DNA]</scope>
</reference>
<keyword evidence="2 6" id="KW-0812">Transmembrane</keyword>
<name>A0A1J1HFL5_9DIPT</name>
<evidence type="ECO:0000256" key="5">
    <source>
        <dbReference type="ARBA" id="ARBA00023136"/>
    </source>
</evidence>
<dbReference type="OrthoDB" id="9435504at2759"/>
<evidence type="ECO:0000256" key="4">
    <source>
        <dbReference type="ARBA" id="ARBA00023128"/>
    </source>
</evidence>
<dbReference type="Pfam" id="PF14960">
    <property type="entry name" value="ATP_synth_reg"/>
    <property type="match status" value="1"/>
</dbReference>
<keyword evidence="3 6" id="KW-1133">Transmembrane helix</keyword>
<sequence>MAGADSGSNAKLTGLSKIFNGHTFMGRANVAKATYASFALLAMYFYFKPSKK</sequence>
<comment type="subcellular location">
    <subcellularLocation>
        <location evidence="1">Mitochondrion membrane</location>
        <topology evidence="1">Single-pass membrane protein</topology>
    </subcellularLocation>
</comment>
<keyword evidence="8" id="KW-1185">Reference proteome</keyword>
<dbReference type="AlphaFoldDB" id="A0A1J1HFL5"/>
<evidence type="ECO:0000256" key="6">
    <source>
        <dbReference type="SAM" id="Phobius"/>
    </source>
</evidence>
<dbReference type="EMBL" id="CVRI01000002">
    <property type="protein sequence ID" value="CRK86813.1"/>
    <property type="molecule type" value="Genomic_DNA"/>
</dbReference>